<evidence type="ECO:0000256" key="2">
    <source>
        <dbReference type="ARBA" id="ARBA00023125"/>
    </source>
</evidence>
<dbReference type="CDD" id="cd03768">
    <property type="entry name" value="SR_ResInv"/>
    <property type="match status" value="1"/>
</dbReference>
<dbReference type="RefSeq" id="WP_110171346.1">
    <property type="nucleotide sequence ID" value="NZ_CP015136.1"/>
</dbReference>
<evidence type="ECO:0000259" key="7">
    <source>
        <dbReference type="PROSITE" id="PS51736"/>
    </source>
</evidence>
<gene>
    <name evidence="8" type="primary">hin</name>
    <name evidence="8" type="ORF">LuPra_02827</name>
</gene>
<keyword evidence="9" id="KW-1185">Reference proteome</keyword>
<reference evidence="9" key="2">
    <citation type="submission" date="2016-04" db="EMBL/GenBank/DDBJ databases">
        <title>First Complete Genome Sequence of a Subdivision 6 Acidobacterium.</title>
        <authorList>
            <person name="Huang S."/>
            <person name="Vieira S."/>
            <person name="Bunk B."/>
            <person name="Riedel T."/>
            <person name="Sproeer C."/>
            <person name="Overmann J."/>
        </authorList>
    </citation>
    <scope>NUCLEOTIDE SEQUENCE [LARGE SCALE GENOMIC DNA]</scope>
    <source>
        <strain evidence="9">DSM 100886 HEG_-6_39</strain>
    </source>
</reference>
<organism evidence="8 9">
    <name type="scientific">Luteitalea pratensis</name>
    <dbReference type="NCBI Taxonomy" id="1855912"/>
    <lineage>
        <taxon>Bacteria</taxon>
        <taxon>Pseudomonadati</taxon>
        <taxon>Acidobacteriota</taxon>
        <taxon>Vicinamibacteria</taxon>
        <taxon>Vicinamibacterales</taxon>
        <taxon>Vicinamibacteraceae</taxon>
        <taxon>Luteitalea</taxon>
    </lineage>
</organism>
<dbReference type="PROSITE" id="PS00397">
    <property type="entry name" value="RECOMBINASES_1"/>
    <property type="match status" value="1"/>
</dbReference>
<evidence type="ECO:0000256" key="4">
    <source>
        <dbReference type="PIRSR" id="PIRSR606118-50"/>
    </source>
</evidence>
<evidence type="ECO:0000256" key="1">
    <source>
        <dbReference type="ARBA" id="ARBA00022908"/>
    </source>
</evidence>
<protein>
    <submittedName>
        <fullName evidence="8">DNA-invertase hin</fullName>
    </submittedName>
</protein>
<keyword evidence="3" id="KW-0233">DNA recombination</keyword>
<dbReference type="InterPro" id="IPR006118">
    <property type="entry name" value="Recombinase_CS"/>
</dbReference>
<dbReference type="InterPro" id="IPR036162">
    <property type="entry name" value="Resolvase-like_N_sf"/>
</dbReference>
<keyword evidence="1" id="KW-0229">DNA integration</keyword>
<dbReference type="AlphaFoldDB" id="A0A143PND8"/>
<feature type="active site" description="O-(5'-phospho-DNA)-serine intermediate" evidence="4 5">
    <location>
        <position position="10"/>
    </location>
</feature>
<accession>A0A143PND8</accession>
<dbReference type="PANTHER" id="PTHR30461">
    <property type="entry name" value="DNA-INVERTASE FROM LAMBDOID PROPHAGE"/>
    <property type="match status" value="1"/>
</dbReference>
<dbReference type="Gene3D" id="3.40.50.1390">
    <property type="entry name" value="Resolvase, N-terminal catalytic domain"/>
    <property type="match status" value="1"/>
</dbReference>
<dbReference type="KEGG" id="abac:LuPra_02827"/>
<dbReference type="Pfam" id="PF00239">
    <property type="entry name" value="Resolvase"/>
    <property type="match status" value="1"/>
</dbReference>
<dbReference type="GO" id="GO:0015074">
    <property type="term" value="P:DNA integration"/>
    <property type="evidence" value="ECO:0007669"/>
    <property type="project" value="UniProtKB-KW"/>
</dbReference>
<name>A0A143PND8_LUTPR</name>
<sequence>MRAALYARVSTLDQEPENQLLELRAYAALRGWQVREYVDHGVSGARESRPALDALVRDAKRRRFDVLVVWRLDRLGRNLRHLVLLLDELQATGVDFVTLGEGIDTSTPAGRLQLHILSAMAEFERARIPVLTDVSVTQTIAPKNIRGGRVGPRRHRRWKPRPSPSRHPRSHSYGVPP</sequence>
<evidence type="ECO:0000256" key="6">
    <source>
        <dbReference type="SAM" id="MobiDB-lite"/>
    </source>
</evidence>
<dbReference type="InterPro" id="IPR006119">
    <property type="entry name" value="Resolv_N"/>
</dbReference>
<feature type="compositionally biased region" description="Basic residues" evidence="6">
    <location>
        <begin position="151"/>
        <end position="170"/>
    </location>
</feature>
<dbReference type="InterPro" id="IPR050639">
    <property type="entry name" value="SSR_resolvase"/>
</dbReference>
<dbReference type="SMART" id="SM00857">
    <property type="entry name" value="Resolvase"/>
    <property type="match status" value="1"/>
</dbReference>
<evidence type="ECO:0000256" key="3">
    <source>
        <dbReference type="ARBA" id="ARBA00023172"/>
    </source>
</evidence>
<reference evidence="8 9" key="1">
    <citation type="journal article" date="2016" name="Genome Announc.">
        <title>First Complete Genome Sequence of a Subdivision 6 Acidobacterium Strain.</title>
        <authorList>
            <person name="Huang S."/>
            <person name="Vieira S."/>
            <person name="Bunk B."/>
            <person name="Riedel T."/>
            <person name="Sproer C."/>
            <person name="Overmann J."/>
        </authorList>
    </citation>
    <scope>NUCLEOTIDE SEQUENCE [LARGE SCALE GENOMIC DNA]</scope>
    <source>
        <strain evidence="9">DSM 100886 HEG_-6_39</strain>
    </source>
</reference>
<proteinExistence type="predicted"/>
<dbReference type="Proteomes" id="UP000076079">
    <property type="component" value="Chromosome"/>
</dbReference>
<keyword evidence="2" id="KW-0238">DNA-binding</keyword>
<dbReference type="PROSITE" id="PS51736">
    <property type="entry name" value="RECOMBINASES_3"/>
    <property type="match status" value="1"/>
</dbReference>
<evidence type="ECO:0000313" key="9">
    <source>
        <dbReference type="Proteomes" id="UP000076079"/>
    </source>
</evidence>
<dbReference type="SUPFAM" id="SSF53041">
    <property type="entry name" value="Resolvase-like"/>
    <property type="match status" value="1"/>
</dbReference>
<dbReference type="OrthoDB" id="9800103at2"/>
<evidence type="ECO:0000256" key="5">
    <source>
        <dbReference type="PROSITE-ProRule" id="PRU10137"/>
    </source>
</evidence>
<dbReference type="PANTHER" id="PTHR30461:SF2">
    <property type="entry name" value="SERINE RECOMBINASE PINE-RELATED"/>
    <property type="match status" value="1"/>
</dbReference>
<dbReference type="STRING" id="1855912.LuPra_02827"/>
<feature type="region of interest" description="Disordered" evidence="6">
    <location>
        <begin position="142"/>
        <end position="177"/>
    </location>
</feature>
<dbReference type="GO" id="GO:0003677">
    <property type="term" value="F:DNA binding"/>
    <property type="evidence" value="ECO:0007669"/>
    <property type="project" value="UniProtKB-KW"/>
</dbReference>
<evidence type="ECO:0000313" key="8">
    <source>
        <dbReference type="EMBL" id="AMY09608.1"/>
    </source>
</evidence>
<dbReference type="GO" id="GO:0000150">
    <property type="term" value="F:DNA strand exchange activity"/>
    <property type="evidence" value="ECO:0007669"/>
    <property type="project" value="InterPro"/>
</dbReference>
<feature type="domain" description="Resolvase/invertase-type recombinase catalytic" evidence="7">
    <location>
        <begin position="2"/>
        <end position="147"/>
    </location>
</feature>
<dbReference type="EMBL" id="CP015136">
    <property type="protein sequence ID" value="AMY09608.1"/>
    <property type="molecule type" value="Genomic_DNA"/>
</dbReference>